<dbReference type="Proteomes" id="UP000297245">
    <property type="component" value="Unassembled WGS sequence"/>
</dbReference>
<feature type="non-terminal residue" evidence="2">
    <location>
        <position position="1"/>
    </location>
</feature>
<accession>A0A4S8L0W7</accession>
<evidence type="ECO:0000256" key="1">
    <source>
        <dbReference type="ARBA" id="ARBA00022801"/>
    </source>
</evidence>
<evidence type="ECO:0000313" key="2">
    <source>
        <dbReference type="EMBL" id="THU81881.1"/>
    </source>
</evidence>
<keyword evidence="1" id="KW-0378">Hydrolase</keyword>
<dbReference type="InterPro" id="IPR036412">
    <property type="entry name" value="HAD-like_sf"/>
</dbReference>
<evidence type="ECO:0008006" key="4">
    <source>
        <dbReference type="Google" id="ProtNLM"/>
    </source>
</evidence>
<dbReference type="AlphaFoldDB" id="A0A4S8L0W7"/>
<organism evidence="2 3">
    <name type="scientific">Dendrothele bispora (strain CBS 962.96)</name>
    <dbReference type="NCBI Taxonomy" id="1314807"/>
    <lineage>
        <taxon>Eukaryota</taxon>
        <taxon>Fungi</taxon>
        <taxon>Dikarya</taxon>
        <taxon>Basidiomycota</taxon>
        <taxon>Agaricomycotina</taxon>
        <taxon>Agaricomycetes</taxon>
        <taxon>Agaricomycetidae</taxon>
        <taxon>Agaricales</taxon>
        <taxon>Agaricales incertae sedis</taxon>
        <taxon>Dendrothele</taxon>
    </lineage>
</organism>
<dbReference type="InterPro" id="IPR023214">
    <property type="entry name" value="HAD_sf"/>
</dbReference>
<dbReference type="InterPro" id="IPR051540">
    <property type="entry name" value="S-2-haloacid_dehalogenase"/>
</dbReference>
<evidence type="ECO:0000313" key="3">
    <source>
        <dbReference type="Proteomes" id="UP000297245"/>
    </source>
</evidence>
<keyword evidence="3" id="KW-1185">Reference proteome</keyword>
<dbReference type="GO" id="GO:0016787">
    <property type="term" value="F:hydrolase activity"/>
    <property type="evidence" value="ECO:0007669"/>
    <property type="project" value="UniProtKB-KW"/>
</dbReference>
<dbReference type="SUPFAM" id="SSF56784">
    <property type="entry name" value="HAD-like"/>
    <property type="match status" value="1"/>
</dbReference>
<dbReference type="PANTHER" id="PTHR43316">
    <property type="entry name" value="HYDROLASE, HALOACID DELAHOGENASE-RELATED"/>
    <property type="match status" value="1"/>
</dbReference>
<reference evidence="2 3" key="1">
    <citation type="journal article" date="2019" name="Nat. Ecol. Evol.">
        <title>Megaphylogeny resolves global patterns of mushroom evolution.</title>
        <authorList>
            <person name="Varga T."/>
            <person name="Krizsan K."/>
            <person name="Foldi C."/>
            <person name="Dima B."/>
            <person name="Sanchez-Garcia M."/>
            <person name="Sanchez-Ramirez S."/>
            <person name="Szollosi G.J."/>
            <person name="Szarkandi J.G."/>
            <person name="Papp V."/>
            <person name="Albert L."/>
            <person name="Andreopoulos W."/>
            <person name="Angelini C."/>
            <person name="Antonin V."/>
            <person name="Barry K.W."/>
            <person name="Bougher N.L."/>
            <person name="Buchanan P."/>
            <person name="Buyck B."/>
            <person name="Bense V."/>
            <person name="Catcheside P."/>
            <person name="Chovatia M."/>
            <person name="Cooper J."/>
            <person name="Damon W."/>
            <person name="Desjardin D."/>
            <person name="Finy P."/>
            <person name="Geml J."/>
            <person name="Haridas S."/>
            <person name="Hughes K."/>
            <person name="Justo A."/>
            <person name="Karasinski D."/>
            <person name="Kautmanova I."/>
            <person name="Kiss B."/>
            <person name="Kocsube S."/>
            <person name="Kotiranta H."/>
            <person name="LaButti K.M."/>
            <person name="Lechner B.E."/>
            <person name="Liimatainen K."/>
            <person name="Lipzen A."/>
            <person name="Lukacs Z."/>
            <person name="Mihaltcheva S."/>
            <person name="Morgado L.N."/>
            <person name="Niskanen T."/>
            <person name="Noordeloos M.E."/>
            <person name="Ohm R.A."/>
            <person name="Ortiz-Santana B."/>
            <person name="Ovrebo C."/>
            <person name="Racz N."/>
            <person name="Riley R."/>
            <person name="Savchenko A."/>
            <person name="Shiryaev A."/>
            <person name="Soop K."/>
            <person name="Spirin V."/>
            <person name="Szebenyi C."/>
            <person name="Tomsovsky M."/>
            <person name="Tulloss R.E."/>
            <person name="Uehling J."/>
            <person name="Grigoriev I.V."/>
            <person name="Vagvolgyi C."/>
            <person name="Papp T."/>
            <person name="Martin F.M."/>
            <person name="Miettinen O."/>
            <person name="Hibbett D.S."/>
            <person name="Nagy L.G."/>
        </authorList>
    </citation>
    <scope>NUCLEOTIDE SEQUENCE [LARGE SCALE GENOMIC DNA]</scope>
    <source>
        <strain evidence="2 3">CBS 962.96</strain>
    </source>
</reference>
<gene>
    <name evidence="2" type="ORF">K435DRAFT_467095</name>
</gene>
<dbReference type="Gene3D" id="3.40.50.1000">
    <property type="entry name" value="HAD superfamily/HAD-like"/>
    <property type="match status" value="1"/>
</dbReference>
<dbReference type="PANTHER" id="PTHR43316:SF9">
    <property type="entry name" value="ACID DEHALOGENASE, PUTATIVE (AFU_ORTHOLOGUE AFUA_6G14460)-RELATED"/>
    <property type="match status" value="1"/>
</dbReference>
<dbReference type="EMBL" id="ML179774">
    <property type="protein sequence ID" value="THU81881.1"/>
    <property type="molecule type" value="Genomic_DNA"/>
</dbReference>
<name>A0A4S8L0W7_DENBC</name>
<sequence>EHIAFGQSVKDWPVFPDSPGALQALSKHYKLAVLSNVDRVSYGPTLAKLSEGTTASSTSYDPKIYTAPPATPGEYWFPKHTHPDSKSPFTLIVTAQDVKSYKPARHGFDVTLDLIQKHPDLLNDPEGKTLKAKEKVLWVAQSVTHDIIPAKELGLHTVWINRAGASMGGPELGSKATWVFNTLGEMAEAVEKE</sequence>
<protein>
    <recommendedName>
        <fullName evidence="4">HAD-like protein</fullName>
    </recommendedName>
</protein>
<dbReference type="OrthoDB" id="20198at2759"/>
<proteinExistence type="predicted"/>